<dbReference type="AlphaFoldDB" id="A0A0C2NY01"/>
<organism evidence="1 4">
    <name type="scientific">Clostridium botulinum</name>
    <dbReference type="NCBI Taxonomy" id="1491"/>
    <lineage>
        <taxon>Bacteria</taxon>
        <taxon>Bacillati</taxon>
        <taxon>Bacillota</taxon>
        <taxon>Clostridia</taxon>
        <taxon>Eubacteriales</taxon>
        <taxon>Clostridiaceae</taxon>
        <taxon>Clostridium</taxon>
    </lineage>
</organism>
<name>A0A0C2NY01_CLOBO</name>
<protein>
    <submittedName>
        <fullName evidence="1">Uncharacterized protein</fullName>
    </submittedName>
</protein>
<dbReference type="Proteomes" id="UP000476820">
    <property type="component" value="Unassembled WGS sequence"/>
</dbReference>
<dbReference type="RefSeq" id="WP_012451789.1">
    <property type="nucleotide sequence ID" value="NZ_CP010520.1"/>
</dbReference>
<reference evidence="5 6" key="2">
    <citation type="submission" date="2019-04" db="EMBL/GenBank/DDBJ databases">
        <title>Genome sequencing of Clostridium botulinum Groups I-IV and Clostridium butyricum.</title>
        <authorList>
            <person name="Brunt J."/>
            <person name="Van Vliet A.H.M."/>
            <person name="Stringer S.C."/>
            <person name="Carter A.T."/>
            <person name="Peck M.W."/>
        </authorList>
    </citation>
    <scope>NUCLEOTIDE SEQUENCE [LARGE SCALE GENOMIC DNA]</scope>
    <source>
        <strain evidence="2 6">1605</strain>
        <strain evidence="3 5">CB-K-33E</strain>
    </source>
</reference>
<dbReference type="EMBL" id="SGKU01000016">
    <property type="protein sequence ID" value="NFA42398.1"/>
    <property type="molecule type" value="Genomic_DNA"/>
</dbReference>
<evidence type="ECO:0000313" key="3">
    <source>
        <dbReference type="EMBL" id="NFN35941.1"/>
    </source>
</evidence>
<sequence>MIKHYFDFDNLTDKLIHILYVAKIEDALGLVIVELTNYYGENTIKDCINICKIRYPYIFN</sequence>
<dbReference type="Proteomes" id="UP000472355">
    <property type="component" value="Unassembled WGS sequence"/>
</dbReference>
<evidence type="ECO:0000313" key="5">
    <source>
        <dbReference type="Proteomes" id="UP000473681"/>
    </source>
</evidence>
<dbReference type="EMBL" id="SWOV01000007">
    <property type="protein sequence ID" value="NFF87091.1"/>
    <property type="molecule type" value="Genomic_DNA"/>
</dbReference>
<evidence type="ECO:0000313" key="1">
    <source>
        <dbReference type="EMBL" id="NFA42398.1"/>
    </source>
</evidence>
<gene>
    <name evidence="1" type="ORF">EXM65_07325</name>
    <name evidence="2" type="ORF">FC774_04170</name>
    <name evidence="3" type="ORF">FDB51_12570</name>
</gene>
<dbReference type="OrthoDB" id="9881070at2"/>
<reference evidence="1 4" key="1">
    <citation type="submission" date="2019-02" db="EMBL/GenBank/DDBJ databases">
        <title>Genome sequencing of Clostridium botulinum clinical isolates.</title>
        <authorList>
            <person name="Brunt J."/>
            <person name="Van Vliet A.H.M."/>
            <person name="Stringer S.C."/>
            <person name="Grant K.A."/>
            <person name="Carter A.C."/>
            <person name="Peck M.W."/>
        </authorList>
    </citation>
    <scope>NUCLEOTIDE SEQUENCE [LARGE SCALE GENOMIC DNA]</scope>
    <source>
        <strain evidence="1 4">H113700579</strain>
    </source>
</reference>
<dbReference type="EMBL" id="SWVK01000017">
    <property type="protein sequence ID" value="NFN35941.1"/>
    <property type="molecule type" value="Genomic_DNA"/>
</dbReference>
<proteinExistence type="predicted"/>
<accession>A0A0C2NY01</accession>
<evidence type="ECO:0000313" key="6">
    <source>
        <dbReference type="Proteomes" id="UP000476820"/>
    </source>
</evidence>
<evidence type="ECO:0000313" key="4">
    <source>
        <dbReference type="Proteomes" id="UP000472355"/>
    </source>
</evidence>
<dbReference type="Proteomes" id="UP000473681">
    <property type="component" value="Unassembled WGS sequence"/>
</dbReference>
<comment type="caution">
    <text evidence="1">The sequence shown here is derived from an EMBL/GenBank/DDBJ whole genome shotgun (WGS) entry which is preliminary data.</text>
</comment>
<evidence type="ECO:0000313" key="2">
    <source>
        <dbReference type="EMBL" id="NFF87091.1"/>
    </source>
</evidence>